<dbReference type="CDD" id="cd19101">
    <property type="entry name" value="AKR_unchar"/>
    <property type="match status" value="1"/>
</dbReference>
<dbReference type="SUPFAM" id="SSF51430">
    <property type="entry name" value="NAD(P)-linked oxidoreductase"/>
    <property type="match status" value="1"/>
</dbReference>
<dbReference type="AlphaFoldDB" id="H0HJL8"/>
<dbReference type="Gene3D" id="3.20.20.100">
    <property type="entry name" value="NADP-dependent oxidoreductase domain"/>
    <property type="match status" value="1"/>
</dbReference>
<reference evidence="2 3" key="1">
    <citation type="journal article" date="2012" name="J. Bacteriol.">
        <title>Draft Genome Sequence of Mesorhizobium alhagi CCNWXJ12-2T, a Novel Salt-Resistant Species Isolated from the Desert of Northwestern China.</title>
        <authorList>
            <person name="Zhou M."/>
            <person name="Chen W."/>
            <person name="Chen H."/>
            <person name="Wei G."/>
        </authorList>
    </citation>
    <scope>NUCLEOTIDE SEQUENCE [LARGE SCALE GENOMIC DNA]</scope>
    <source>
        <strain evidence="2 3">CCNWXJ12-2</strain>
    </source>
</reference>
<name>H0HJL8_9HYPH</name>
<dbReference type="InterPro" id="IPR023210">
    <property type="entry name" value="NADP_OxRdtase_dom"/>
</dbReference>
<dbReference type="Proteomes" id="UP000003250">
    <property type="component" value="Unassembled WGS sequence"/>
</dbReference>
<organism evidence="2 3">
    <name type="scientific">Mesorhizobium alhagi CCNWXJ12-2</name>
    <dbReference type="NCBI Taxonomy" id="1107882"/>
    <lineage>
        <taxon>Bacteria</taxon>
        <taxon>Pseudomonadati</taxon>
        <taxon>Pseudomonadota</taxon>
        <taxon>Alphaproteobacteria</taxon>
        <taxon>Hyphomicrobiales</taxon>
        <taxon>Phyllobacteriaceae</taxon>
        <taxon>Allomesorhizobium</taxon>
    </lineage>
</organism>
<gene>
    <name evidence="2" type="ORF">MAXJ12_01616</name>
</gene>
<accession>H0HJL8</accession>
<dbReference type="PATRIC" id="fig|1107882.3.peg.320"/>
<proteinExistence type="predicted"/>
<keyword evidence="3" id="KW-1185">Reference proteome</keyword>
<protein>
    <submittedName>
        <fullName evidence="2">Aldo/keto reductase</fullName>
    </submittedName>
</protein>
<feature type="domain" description="NADP-dependent oxidoreductase" evidence="1">
    <location>
        <begin position="21"/>
        <end position="321"/>
    </location>
</feature>
<dbReference type="Pfam" id="PF00248">
    <property type="entry name" value="Aldo_ket_red"/>
    <property type="match status" value="1"/>
</dbReference>
<evidence type="ECO:0000313" key="3">
    <source>
        <dbReference type="Proteomes" id="UP000003250"/>
    </source>
</evidence>
<dbReference type="PANTHER" id="PTHR43147:SF2">
    <property type="entry name" value="NADP-DEPENDENT OXIDOREDUCTASE DOMAIN-CONTAINING PROTEIN"/>
    <property type="match status" value="1"/>
</dbReference>
<dbReference type="PANTHER" id="PTHR43147">
    <property type="entry name" value="PROTEIN TAS"/>
    <property type="match status" value="1"/>
</dbReference>
<dbReference type="InterPro" id="IPR036812">
    <property type="entry name" value="NAD(P)_OxRdtase_dom_sf"/>
</dbReference>
<evidence type="ECO:0000259" key="1">
    <source>
        <dbReference type="Pfam" id="PF00248"/>
    </source>
</evidence>
<dbReference type="EMBL" id="AHAM01000020">
    <property type="protein sequence ID" value="EHK59078.1"/>
    <property type="molecule type" value="Genomic_DNA"/>
</dbReference>
<sequence length="355" mass="39255">MADHTAMQRIQLAPGYEISRVIRGGWQLAGGHGAVRSDDPIADMIAFADAGITTFDCADIYTGVEELIGRFRLRYRDLRGQEALDRIRVHTKFVPDLDVLPRITKAYVEGVIDQSLRRLNLESLDLVQFHWWDYDAPRWLEAAQWLGELRREGKIRQIGGTNFDTDHMLAMIQGGVPLVSMQVQYSLLDARPAKRMAAAATRHSVSLLCYGTVAGGFLGDKWLGAAEPSEPLENRSLVKYKLIIDDFGGWNLFQTLLKTLRGIADRHGVDVATVASAAMLSRPGVAGVIVGARNRSHLQSNLAISSLSLTEDDHGRIEAVLAMANPLSGDVYELERNRHGRHGSIMKYNLNKGAA</sequence>
<evidence type="ECO:0000313" key="2">
    <source>
        <dbReference type="EMBL" id="EHK59078.1"/>
    </source>
</evidence>